<evidence type="ECO:0000313" key="2">
    <source>
        <dbReference type="Proteomes" id="UP001396334"/>
    </source>
</evidence>
<evidence type="ECO:0008006" key="3">
    <source>
        <dbReference type="Google" id="ProtNLM"/>
    </source>
</evidence>
<accession>A0ABR2U5C3</accession>
<reference evidence="1 2" key="1">
    <citation type="journal article" date="2024" name="G3 (Bethesda)">
        <title>Genome assembly of Hibiscus sabdariffa L. provides insights into metabolisms of medicinal natural products.</title>
        <authorList>
            <person name="Kim T."/>
        </authorList>
    </citation>
    <scope>NUCLEOTIDE SEQUENCE [LARGE SCALE GENOMIC DNA]</scope>
    <source>
        <strain evidence="1">TK-2024</strain>
        <tissue evidence="1">Old leaves</tissue>
    </source>
</reference>
<name>A0ABR2U5C3_9ROSI</name>
<sequence>MTQTMATQTWLAPSVGWWKVNTNDSRLLGSGASTCGGVIGDCDGSGVSSLVHYIQEALQRPWEVVVQYVPCTGNMVTDRIAKMAHHASMEIVVLGSRPWGAL</sequence>
<keyword evidence="2" id="KW-1185">Reference proteome</keyword>
<dbReference type="Proteomes" id="UP001396334">
    <property type="component" value="Unassembled WGS sequence"/>
</dbReference>
<organism evidence="1 2">
    <name type="scientific">Hibiscus sabdariffa</name>
    <name type="common">roselle</name>
    <dbReference type="NCBI Taxonomy" id="183260"/>
    <lineage>
        <taxon>Eukaryota</taxon>
        <taxon>Viridiplantae</taxon>
        <taxon>Streptophyta</taxon>
        <taxon>Embryophyta</taxon>
        <taxon>Tracheophyta</taxon>
        <taxon>Spermatophyta</taxon>
        <taxon>Magnoliopsida</taxon>
        <taxon>eudicotyledons</taxon>
        <taxon>Gunneridae</taxon>
        <taxon>Pentapetalae</taxon>
        <taxon>rosids</taxon>
        <taxon>malvids</taxon>
        <taxon>Malvales</taxon>
        <taxon>Malvaceae</taxon>
        <taxon>Malvoideae</taxon>
        <taxon>Hibiscus</taxon>
    </lineage>
</organism>
<comment type="caution">
    <text evidence="1">The sequence shown here is derived from an EMBL/GenBank/DDBJ whole genome shotgun (WGS) entry which is preliminary data.</text>
</comment>
<gene>
    <name evidence="1" type="ORF">V6N11_058716</name>
</gene>
<evidence type="ECO:0000313" key="1">
    <source>
        <dbReference type="EMBL" id="KAK9044825.1"/>
    </source>
</evidence>
<dbReference type="EMBL" id="JBBPBN010000002">
    <property type="protein sequence ID" value="KAK9044825.1"/>
    <property type="molecule type" value="Genomic_DNA"/>
</dbReference>
<protein>
    <recommendedName>
        <fullName evidence="3">RNase H type-1 domain-containing protein</fullName>
    </recommendedName>
</protein>
<proteinExistence type="predicted"/>